<feature type="chain" id="PRO_5045965757" evidence="2">
    <location>
        <begin position="29"/>
        <end position="457"/>
    </location>
</feature>
<sequence>MKKRRFAVQASKVTMALALICGGQAVLAKAVHVAPAVQAASAAANTVMVDGHEYSEDVVEALNYYNGIREKMGVQKVKLNPFMQIAAENHLAYLEANNFVFRGPVSAHREEAGKPGFTGVSFADRLATVGFSSRAAWKVYENVASNQASAFTSIDNLMNMPYHRTPMMDPAITEFAFAHKGETSVLTFIRPASGTGLSVYPYDGQKDVPVSFYGPSENPNPLTQFGLETSGYIASYADIGNIFTDVTASMKDSKGNSLEIFKLKDNHTWHIIPKNELAHGETYTVTVQGKTWSFTTVSDGTTQPATPTKPPATSENPPRKFNADDVGVRLEGRYIDLTPRAKVINGSTFIPLRGVFESMGATLKWTPAPSSVVDSTGRSKKPEYQGIVNIRKGDTEIEIYIGTTRAFINGIEAALSIAPFISDEGAAYVPLRFASEALGAEVSWESDTYTAVIGTAQ</sequence>
<keyword evidence="6" id="KW-1185">Reference proteome</keyword>
<evidence type="ECO:0000313" key="6">
    <source>
        <dbReference type="Proteomes" id="UP001589776"/>
    </source>
</evidence>
<feature type="region of interest" description="Disordered" evidence="1">
    <location>
        <begin position="295"/>
        <end position="323"/>
    </location>
</feature>
<keyword evidence="2" id="KW-0732">Signal</keyword>
<comment type="caution">
    <text evidence="5">The sequence shown here is derived from an EMBL/GenBank/DDBJ whole genome shotgun (WGS) entry which is preliminary data.</text>
</comment>
<evidence type="ECO:0000313" key="5">
    <source>
        <dbReference type="EMBL" id="MFC0215508.1"/>
    </source>
</evidence>
<name>A0ABV6DSG9_9BACL</name>
<dbReference type="RefSeq" id="WP_377472957.1">
    <property type="nucleotide sequence ID" value="NZ_JBHLWN010000098.1"/>
</dbReference>
<dbReference type="Gene3D" id="3.40.33.10">
    <property type="entry name" value="CAP"/>
    <property type="match status" value="1"/>
</dbReference>
<feature type="signal peptide" evidence="2">
    <location>
        <begin position="1"/>
        <end position="28"/>
    </location>
</feature>
<dbReference type="Pfam" id="PF00188">
    <property type="entry name" value="CAP"/>
    <property type="match status" value="1"/>
</dbReference>
<dbReference type="EMBL" id="JBHLWN010000098">
    <property type="protein sequence ID" value="MFC0215508.1"/>
    <property type="molecule type" value="Genomic_DNA"/>
</dbReference>
<dbReference type="CDD" id="cd05379">
    <property type="entry name" value="CAP_bacterial"/>
    <property type="match status" value="1"/>
</dbReference>
<dbReference type="InterPro" id="IPR012854">
    <property type="entry name" value="Cu_amine_oxidase-like_N"/>
</dbReference>
<dbReference type="InterPro" id="IPR035940">
    <property type="entry name" value="CAP_sf"/>
</dbReference>
<evidence type="ECO:0000259" key="3">
    <source>
        <dbReference type="Pfam" id="PF00188"/>
    </source>
</evidence>
<reference evidence="5 6" key="1">
    <citation type="submission" date="2024-09" db="EMBL/GenBank/DDBJ databases">
        <authorList>
            <person name="Sun Q."/>
            <person name="Mori K."/>
        </authorList>
    </citation>
    <scope>NUCLEOTIDE SEQUENCE [LARGE SCALE GENOMIC DNA]</scope>
    <source>
        <strain evidence="5 6">CCM 7759</strain>
    </source>
</reference>
<evidence type="ECO:0000256" key="1">
    <source>
        <dbReference type="SAM" id="MobiDB-lite"/>
    </source>
</evidence>
<proteinExistence type="predicted"/>
<dbReference type="SUPFAM" id="SSF55797">
    <property type="entry name" value="PR-1-like"/>
    <property type="match status" value="1"/>
</dbReference>
<evidence type="ECO:0000256" key="2">
    <source>
        <dbReference type="SAM" id="SignalP"/>
    </source>
</evidence>
<gene>
    <name evidence="5" type="ORF">ACFFK0_24240</name>
</gene>
<dbReference type="Pfam" id="PF07833">
    <property type="entry name" value="Cu_amine_oxidN1"/>
    <property type="match status" value="1"/>
</dbReference>
<organism evidence="5 6">
    <name type="scientific">Paenibacillus chartarius</name>
    <dbReference type="NCBI Taxonomy" id="747481"/>
    <lineage>
        <taxon>Bacteria</taxon>
        <taxon>Bacillati</taxon>
        <taxon>Bacillota</taxon>
        <taxon>Bacilli</taxon>
        <taxon>Bacillales</taxon>
        <taxon>Paenibacillaceae</taxon>
        <taxon>Paenibacillus</taxon>
    </lineage>
</organism>
<dbReference type="Proteomes" id="UP001589776">
    <property type="component" value="Unassembled WGS sequence"/>
</dbReference>
<feature type="domain" description="Copper amine oxidase-like N-terminal" evidence="4">
    <location>
        <begin position="330"/>
        <end position="453"/>
    </location>
</feature>
<dbReference type="Gene3D" id="3.30.457.10">
    <property type="entry name" value="Copper amine oxidase-like, N-terminal domain"/>
    <property type="match status" value="1"/>
</dbReference>
<dbReference type="InterPro" id="IPR014044">
    <property type="entry name" value="CAP_dom"/>
</dbReference>
<protein>
    <submittedName>
        <fullName evidence="5">Stalk domain-containing protein</fullName>
    </submittedName>
</protein>
<accession>A0ABV6DSG9</accession>
<dbReference type="SUPFAM" id="SSF55383">
    <property type="entry name" value="Copper amine oxidase, domain N"/>
    <property type="match status" value="1"/>
</dbReference>
<feature type="domain" description="SCP" evidence="3">
    <location>
        <begin position="62"/>
        <end position="181"/>
    </location>
</feature>
<evidence type="ECO:0000259" key="4">
    <source>
        <dbReference type="Pfam" id="PF07833"/>
    </source>
</evidence>
<dbReference type="InterPro" id="IPR036582">
    <property type="entry name" value="Mao_N_sf"/>
</dbReference>